<evidence type="ECO:0000256" key="1">
    <source>
        <dbReference type="ARBA" id="ARBA00004926"/>
    </source>
</evidence>
<evidence type="ECO:0000256" key="2">
    <source>
        <dbReference type="ARBA" id="ARBA00006604"/>
    </source>
</evidence>
<evidence type="ECO:0000313" key="10">
    <source>
        <dbReference type="EMBL" id="KAF7997823.1"/>
    </source>
</evidence>
<evidence type="ECO:0000256" key="4">
    <source>
        <dbReference type="ARBA" id="ARBA00018388"/>
    </source>
</evidence>
<dbReference type="PANTHER" id="PTHR11469:SF1">
    <property type="entry name" value="GLUCOSE-6-PHOSPHATE ISOMERASE"/>
    <property type="match status" value="1"/>
</dbReference>
<keyword evidence="6 9" id="KW-0324">Glycolysis</keyword>
<evidence type="ECO:0000256" key="9">
    <source>
        <dbReference type="RuleBase" id="RU000612"/>
    </source>
</evidence>
<keyword evidence="5 9" id="KW-0312">Gluconeogenesis</keyword>
<dbReference type="HAMAP" id="MF_00473">
    <property type="entry name" value="G6P_isomerase"/>
    <property type="match status" value="1"/>
</dbReference>
<comment type="catalytic activity">
    <reaction evidence="8 9">
        <text>alpha-D-glucose 6-phosphate = beta-D-fructose 6-phosphate</text>
        <dbReference type="Rhea" id="RHEA:11816"/>
        <dbReference type="ChEBI" id="CHEBI:57634"/>
        <dbReference type="ChEBI" id="CHEBI:58225"/>
        <dbReference type="EC" id="5.3.1.9"/>
    </reaction>
</comment>
<dbReference type="AlphaFoldDB" id="A0A834Y634"/>
<dbReference type="InterPro" id="IPR023096">
    <property type="entry name" value="G6P_Isomerase_C"/>
</dbReference>
<dbReference type="PRINTS" id="PR00662">
    <property type="entry name" value="G6PISOMERASE"/>
</dbReference>
<dbReference type="InterPro" id="IPR001672">
    <property type="entry name" value="G6P_Isomerase"/>
</dbReference>
<dbReference type="InterPro" id="IPR018189">
    <property type="entry name" value="Phosphoglucose_isomerase_CS"/>
</dbReference>
<dbReference type="PROSITE" id="PS00765">
    <property type="entry name" value="P_GLUCOSE_ISOMERASE_1"/>
    <property type="match status" value="1"/>
</dbReference>
<dbReference type="UniPathway" id="UPA00109">
    <property type="reaction ID" value="UER00181"/>
</dbReference>
<protein>
    <recommendedName>
        <fullName evidence="4 9">Glucose-6-phosphate isomerase</fullName>
        <ecNumber evidence="3 9">5.3.1.9</ecNumber>
    </recommendedName>
</protein>
<evidence type="ECO:0000256" key="3">
    <source>
        <dbReference type="ARBA" id="ARBA00011952"/>
    </source>
</evidence>
<dbReference type="CDD" id="cd05015">
    <property type="entry name" value="SIS_PGI_1"/>
    <property type="match status" value="1"/>
</dbReference>
<comment type="similarity">
    <text evidence="2 9">Belongs to the GPI family.</text>
</comment>
<dbReference type="GO" id="GO:0006094">
    <property type="term" value="P:gluconeogenesis"/>
    <property type="evidence" value="ECO:0007669"/>
    <property type="project" value="UniProtKB-KW"/>
</dbReference>
<dbReference type="NCBIfam" id="NF001211">
    <property type="entry name" value="PRK00179.1"/>
    <property type="match status" value="1"/>
</dbReference>
<dbReference type="EMBL" id="JACMRX010000001">
    <property type="protein sequence ID" value="KAF7997823.1"/>
    <property type="molecule type" value="Genomic_DNA"/>
</dbReference>
<dbReference type="PROSITE" id="PS00174">
    <property type="entry name" value="P_GLUCOSE_ISOMERASE_2"/>
    <property type="match status" value="1"/>
</dbReference>
<comment type="caution">
    <text evidence="10">The sequence shown here is derived from an EMBL/GenBank/DDBJ whole genome shotgun (WGS) entry which is preliminary data.</text>
</comment>
<dbReference type="EC" id="5.3.1.9" evidence="3 9"/>
<dbReference type="PROSITE" id="PS51463">
    <property type="entry name" value="P_GLUCOSE_ISOMERASE_3"/>
    <property type="match status" value="1"/>
</dbReference>
<evidence type="ECO:0000256" key="8">
    <source>
        <dbReference type="ARBA" id="ARBA00029321"/>
    </source>
</evidence>
<keyword evidence="11" id="KW-1185">Reference proteome</keyword>
<organism evidence="10 11">
    <name type="scientific">Aphidius gifuensis</name>
    <name type="common">Parasitoid wasp</name>
    <dbReference type="NCBI Taxonomy" id="684658"/>
    <lineage>
        <taxon>Eukaryota</taxon>
        <taxon>Metazoa</taxon>
        <taxon>Ecdysozoa</taxon>
        <taxon>Arthropoda</taxon>
        <taxon>Hexapoda</taxon>
        <taxon>Insecta</taxon>
        <taxon>Pterygota</taxon>
        <taxon>Neoptera</taxon>
        <taxon>Endopterygota</taxon>
        <taxon>Hymenoptera</taxon>
        <taxon>Apocrita</taxon>
        <taxon>Ichneumonoidea</taxon>
        <taxon>Braconidae</taxon>
        <taxon>Aphidiinae</taxon>
        <taxon>Aphidius</taxon>
    </lineage>
</organism>
<evidence type="ECO:0000256" key="5">
    <source>
        <dbReference type="ARBA" id="ARBA00022432"/>
    </source>
</evidence>
<keyword evidence="7 9" id="KW-0413">Isomerase</keyword>
<dbReference type="Gene3D" id="3.40.50.10490">
    <property type="entry name" value="Glucose-6-phosphate isomerase like protein, domain 1"/>
    <property type="match status" value="2"/>
</dbReference>
<evidence type="ECO:0000256" key="7">
    <source>
        <dbReference type="ARBA" id="ARBA00023235"/>
    </source>
</evidence>
<dbReference type="GO" id="GO:0006096">
    <property type="term" value="P:glycolytic process"/>
    <property type="evidence" value="ECO:0007669"/>
    <property type="project" value="UniProtKB-UniPathway"/>
</dbReference>
<evidence type="ECO:0000256" key="6">
    <source>
        <dbReference type="ARBA" id="ARBA00023152"/>
    </source>
</evidence>
<gene>
    <name evidence="10" type="ORF">HCN44_009221</name>
</gene>
<dbReference type="GO" id="GO:0097367">
    <property type="term" value="F:carbohydrate derivative binding"/>
    <property type="evidence" value="ECO:0007669"/>
    <property type="project" value="InterPro"/>
</dbReference>
<dbReference type="GO" id="GO:0005829">
    <property type="term" value="C:cytosol"/>
    <property type="evidence" value="ECO:0007669"/>
    <property type="project" value="TreeGrafter"/>
</dbReference>
<dbReference type="InterPro" id="IPR035482">
    <property type="entry name" value="SIS_PGI_2"/>
</dbReference>
<dbReference type="PANTHER" id="PTHR11469">
    <property type="entry name" value="GLUCOSE-6-PHOSPHATE ISOMERASE"/>
    <property type="match status" value="1"/>
</dbReference>
<comment type="pathway">
    <text evidence="1 9">Carbohydrate degradation; glycolysis; D-glyceraldehyde 3-phosphate and glycerone phosphate from D-glucose: step 2/4.</text>
</comment>
<dbReference type="GO" id="GO:0004347">
    <property type="term" value="F:glucose-6-phosphate isomerase activity"/>
    <property type="evidence" value="ECO:0007669"/>
    <property type="project" value="UniProtKB-EC"/>
</dbReference>
<dbReference type="FunFam" id="3.40.50.10490:FF:000004">
    <property type="entry name" value="Glucose-6-phosphate isomerase"/>
    <property type="match status" value="1"/>
</dbReference>
<reference evidence="10 11" key="1">
    <citation type="submission" date="2020-08" db="EMBL/GenBank/DDBJ databases">
        <title>Aphidius gifuensis genome sequencing and assembly.</title>
        <authorList>
            <person name="Du Z."/>
        </authorList>
    </citation>
    <scope>NUCLEOTIDE SEQUENCE [LARGE SCALE GENOMIC DNA]</scope>
    <source>
        <strain evidence="10">YNYX2018</strain>
        <tissue evidence="10">Adults</tissue>
    </source>
</reference>
<dbReference type="Pfam" id="PF00342">
    <property type="entry name" value="PGI"/>
    <property type="match status" value="1"/>
</dbReference>
<dbReference type="GO" id="GO:0048029">
    <property type="term" value="F:monosaccharide binding"/>
    <property type="evidence" value="ECO:0007669"/>
    <property type="project" value="TreeGrafter"/>
</dbReference>
<sequence>MAQKARLTDESAWKQLDDYFNTTGSKINIANLFQQDANRFNKFSLNIDTPNDGPILLDYSKNRLDEKTMSLLLELAKARNIEKARDAMFAGEKINFTENRAVLHTALRNRANTPILVDGKDVMPDVNSVLQHMKEFTNQVIKKEWKGFTGKPIEDVINIGIGGSDLGPLMVTEALKPYHIGPKVHFVSNIDGTHIAEILKKLNPETALFIIASKTFTTQETITNATSAKLWLLENLKNDAAVASHFVALSTNNEKVKEFGIDEKNMFGFWDWVGGRYSLWSAIGLSISLSIGFDNFEKLLSGAYFMDQHFRTAPLDKNAPVILALLGVWYSNFFKSETHALLPYDQYLHRFAAYFQQGDMESNGKYVTKTGSSVNYSTGPIVWGEPGTNGQHAFYQLIHQGTRLIPADFIAPVLSHNKVQGNLHHKILLSNFLAQTEALMKGKSSEQAKAELVKSGLNDEQVKLLLPHKVFEGNRPTNSILVKGVTPFTLGALIAMYEHKIFVQGIIWDINSFDQWGVELGKQLAKAIEPELNNADKITSHDSSTNGLINFIKTHSS</sequence>
<dbReference type="FunFam" id="1.10.1390.10:FF:000001">
    <property type="entry name" value="Glucose-6-phosphate isomerase"/>
    <property type="match status" value="1"/>
</dbReference>
<dbReference type="Proteomes" id="UP000639338">
    <property type="component" value="Unassembled WGS sequence"/>
</dbReference>
<dbReference type="Gene3D" id="1.10.1390.10">
    <property type="match status" value="1"/>
</dbReference>
<dbReference type="InterPro" id="IPR046348">
    <property type="entry name" value="SIS_dom_sf"/>
</dbReference>
<name>A0A834Y634_APHGI</name>
<dbReference type="OrthoDB" id="5831190at2759"/>
<accession>A0A834Y634</accession>
<proteinExistence type="inferred from homology"/>
<evidence type="ECO:0000313" key="11">
    <source>
        <dbReference type="Proteomes" id="UP000639338"/>
    </source>
</evidence>
<dbReference type="InterPro" id="IPR035476">
    <property type="entry name" value="SIS_PGI_1"/>
</dbReference>
<dbReference type="GO" id="GO:0051156">
    <property type="term" value="P:glucose 6-phosphate metabolic process"/>
    <property type="evidence" value="ECO:0007669"/>
    <property type="project" value="TreeGrafter"/>
</dbReference>
<dbReference type="CDD" id="cd05016">
    <property type="entry name" value="SIS_PGI_2"/>
    <property type="match status" value="1"/>
</dbReference>
<dbReference type="SUPFAM" id="SSF53697">
    <property type="entry name" value="SIS domain"/>
    <property type="match status" value="1"/>
</dbReference>